<feature type="domain" description="Bap31/Bap29 cytoplasmic coiled-coil" evidence="15">
    <location>
        <begin position="201"/>
        <end position="263"/>
    </location>
</feature>
<evidence type="ECO:0000259" key="14">
    <source>
        <dbReference type="Pfam" id="PF05529"/>
    </source>
</evidence>
<accession>A0A8X6NSJ6</accession>
<evidence type="ECO:0000256" key="7">
    <source>
        <dbReference type="ARBA" id="ARBA00022892"/>
    </source>
</evidence>
<feature type="region of interest" description="Disordered" evidence="13">
    <location>
        <begin position="218"/>
        <end position="264"/>
    </location>
</feature>
<sequence>MYFEEKTFGHLATHKHSSLCILLFHNIKMSLQWTLVAGFLYGEIAVVILLMLPFISATMWQKLFKSRFLRSLAAYSNFYFSAFFVILLLLFLDSIRQMQKYSTARDLELDHGHLDAELQQSMKMFRAQRNCYIAGFALFLAPVIRRLVSLLSKQAELTAREVASLKQAQNATETAKNLMRERDQKDQLESKENKQNEEFEKKIKDLEEQLKEKETKLLKTQKDLETLHSQAEGTNREYDRLMKEHEKLQKKLEEGSGDSEKKNE</sequence>
<dbReference type="GO" id="GO:0006886">
    <property type="term" value="P:intracellular protein transport"/>
    <property type="evidence" value="ECO:0007669"/>
    <property type="project" value="UniProtKB-UniRule"/>
</dbReference>
<dbReference type="PANTHER" id="PTHR12701">
    <property type="entry name" value="BCR-ASSOCIATED PROTEIN, BAP"/>
    <property type="match status" value="1"/>
</dbReference>
<keyword evidence="3 12" id="KW-0813">Transport</keyword>
<dbReference type="InterPro" id="IPR041672">
    <property type="entry name" value="Bap31/Bap29_C"/>
</dbReference>
<dbReference type="InterPro" id="IPR040463">
    <property type="entry name" value="BAP29/BAP31_N"/>
</dbReference>
<evidence type="ECO:0000259" key="15">
    <source>
        <dbReference type="Pfam" id="PF18035"/>
    </source>
</evidence>
<evidence type="ECO:0000256" key="2">
    <source>
        <dbReference type="ARBA" id="ARBA00007956"/>
    </source>
</evidence>
<feature type="domain" description="BAP29/BAP31 transmembrane" evidence="14">
    <location>
        <begin position="29"/>
        <end position="160"/>
    </location>
</feature>
<feature type="region of interest" description="Disordered" evidence="13">
    <location>
        <begin position="173"/>
        <end position="200"/>
    </location>
</feature>
<feature type="transmembrane region" description="Helical" evidence="12">
    <location>
        <begin position="131"/>
        <end position="148"/>
    </location>
</feature>
<evidence type="ECO:0000256" key="12">
    <source>
        <dbReference type="RuleBase" id="RU367026"/>
    </source>
</evidence>
<evidence type="ECO:0000313" key="17">
    <source>
        <dbReference type="Proteomes" id="UP000887013"/>
    </source>
</evidence>
<proteinExistence type="inferred from homology"/>
<dbReference type="PANTHER" id="PTHR12701:SF20">
    <property type="entry name" value="ENDOPLASMIC RETICULUM TRANSMEMBRANE PROTEIN"/>
    <property type="match status" value="1"/>
</dbReference>
<comment type="similarity">
    <text evidence="2 12">Belongs to the BCAP29/BCAP31 family.</text>
</comment>
<keyword evidence="16" id="KW-0675">Receptor</keyword>
<evidence type="ECO:0000256" key="9">
    <source>
        <dbReference type="ARBA" id="ARBA00022989"/>
    </source>
</evidence>
<keyword evidence="4 12" id="KW-0812">Transmembrane</keyword>
<feature type="transmembrane region" description="Helical" evidence="12">
    <location>
        <begin position="33"/>
        <end position="60"/>
    </location>
</feature>
<evidence type="ECO:0000313" key="16">
    <source>
        <dbReference type="EMBL" id="GFT28579.1"/>
    </source>
</evidence>
<dbReference type="AlphaFoldDB" id="A0A8X6NSJ6"/>
<evidence type="ECO:0000256" key="5">
    <source>
        <dbReference type="ARBA" id="ARBA00022703"/>
    </source>
</evidence>
<keyword evidence="10" id="KW-0175">Coiled coil</keyword>
<gene>
    <name evidence="16" type="primary">BCAP31</name>
    <name evidence="16" type="ORF">NPIL_701561</name>
</gene>
<keyword evidence="9 12" id="KW-1133">Transmembrane helix</keyword>
<dbReference type="FunFam" id="1.20.5.110:FF:000011">
    <property type="entry name" value="B-cell receptor-associated protein 29"/>
    <property type="match status" value="1"/>
</dbReference>
<evidence type="ECO:0000256" key="4">
    <source>
        <dbReference type="ARBA" id="ARBA00022692"/>
    </source>
</evidence>
<evidence type="ECO:0000256" key="11">
    <source>
        <dbReference type="ARBA" id="ARBA00023136"/>
    </source>
</evidence>
<feature type="compositionally biased region" description="Basic and acidic residues" evidence="13">
    <location>
        <begin position="178"/>
        <end position="200"/>
    </location>
</feature>
<dbReference type="GO" id="GO:0006915">
    <property type="term" value="P:apoptotic process"/>
    <property type="evidence" value="ECO:0007669"/>
    <property type="project" value="UniProtKB-KW"/>
</dbReference>
<evidence type="ECO:0000256" key="13">
    <source>
        <dbReference type="SAM" id="MobiDB-lite"/>
    </source>
</evidence>
<evidence type="ECO:0000256" key="1">
    <source>
        <dbReference type="ARBA" id="ARBA00004477"/>
    </source>
</evidence>
<dbReference type="Proteomes" id="UP000887013">
    <property type="component" value="Unassembled WGS sequence"/>
</dbReference>
<keyword evidence="8 12" id="KW-0653">Protein transport</keyword>
<dbReference type="EMBL" id="BMAW01060889">
    <property type="protein sequence ID" value="GFT28579.1"/>
    <property type="molecule type" value="Genomic_DNA"/>
</dbReference>
<feature type="compositionally biased region" description="Basic and acidic residues" evidence="13">
    <location>
        <begin position="234"/>
        <end position="264"/>
    </location>
</feature>
<reference evidence="16" key="1">
    <citation type="submission" date="2020-08" db="EMBL/GenBank/DDBJ databases">
        <title>Multicomponent nature underlies the extraordinary mechanical properties of spider dragline silk.</title>
        <authorList>
            <person name="Kono N."/>
            <person name="Nakamura H."/>
            <person name="Mori M."/>
            <person name="Yoshida Y."/>
            <person name="Ohtoshi R."/>
            <person name="Malay A.D."/>
            <person name="Moran D.A.P."/>
            <person name="Tomita M."/>
            <person name="Numata K."/>
            <person name="Arakawa K."/>
        </authorList>
    </citation>
    <scope>NUCLEOTIDE SEQUENCE</scope>
</reference>
<organism evidence="16 17">
    <name type="scientific">Nephila pilipes</name>
    <name type="common">Giant wood spider</name>
    <name type="synonym">Nephila maculata</name>
    <dbReference type="NCBI Taxonomy" id="299642"/>
    <lineage>
        <taxon>Eukaryota</taxon>
        <taxon>Metazoa</taxon>
        <taxon>Ecdysozoa</taxon>
        <taxon>Arthropoda</taxon>
        <taxon>Chelicerata</taxon>
        <taxon>Arachnida</taxon>
        <taxon>Araneae</taxon>
        <taxon>Araneomorphae</taxon>
        <taxon>Entelegynae</taxon>
        <taxon>Araneoidea</taxon>
        <taxon>Nephilidae</taxon>
        <taxon>Nephila</taxon>
    </lineage>
</organism>
<name>A0A8X6NSJ6_NEPPI</name>
<evidence type="ECO:0000256" key="8">
    <source>
        <dbReference type="ARBA" id="ARBA00022927"/>
    </source>
</evidence>
<keyword evidence="5" id="KW-0053">Apoptosis</keyword>
<evidence type="ECO:0000256" key="10">
    <source>
        <dbReference type="ARBA" id="ARBA00023054"/>
    </source>
</evidence>
<comment type="function">
    <text evidence="12">May play a role in anterograde transport of membrane proteins from the endoplasmic reticulum to the Golgi.</text>
</comment>
<keyword evidence="7 12" id="KW-0931">ER-Golgi transport</keyword>
<dbReference type="Gene3D" id="1.20.5.110">
    <property type="match status" value="1"/>
</dbReference>
<dbReference type="Pfam" id="PF18035">
    <property type="entry name" value="Bap31_Bap29_C"/>
    <property type="match status" value="1"/>
</dbReference>
<dbReference type="GO" id="GO:0005789">
    <property type="term" value="C:endoplasmic reticulum membrane"/>
    <property type="evidence" value="ECO:0007669"/>
    <property type="project" value="UniProtKB-SubCell"/>
</dbReference>
<keyword evidence="17" id="KW-1185">Reference proteome</keyword>
<keyword evidence="6 12" id="KW-0256">Endoplasmic reticulum</keyword>
<protein>
    <recommendedName>
        <fullName evidence="12">Endoplasmic reticulum transmembrane protein</fullName>
    </recommendedName>
</protein>
<dbReference type="GO" id="GO:0070973">
    <property type="term" value="P:protein localization to endoplasmic reticulum exit site"/>
    <property type="evidence" value="ECO:0007669"/>
    <property type="project" value="UniProtKB-UniRule"/>
</dbReference>
<dbReference type="Pfam" id="PF05529">
    <property type="entry name" value="Bap31"/>
    <property type="match status" value="1"/>
</dbReference>
<dbReference type="InterPro" id="IPR008417">
    <property type="entry name" value="BAP29/BAP31"/>
</dbReference>
<dbReference type="OrthoDB" id="435607at2759"/>
<dbReference type="GO" id="GO:0006888">
    <property type="term" value="P:endoplasmic reticulum to Golgi vesicle-mediated transport"/>
    <property type="evidence" value="ECO:0007669"/>
    <property type="project" value="UniProtKB-UniRule"/>
</dbReference>
<comment type="caution">
    <text evidence="16">The sequence shown here is derived from an EMBL/GenBank/DDBJ whole genome shotgun (WGS) entry which is preliminary data.</text>
</comment>
<keyword evidence="11 12" id="KW-0472">Membrane</keyword>
<evidence type="ECO:0000256" key="6">
    <source>
        <dbReference type="ARBA" id="ARBA00022824"/>
    </source>
</evidence>
<evidence type="ECO:0000256" key="3">
    <source>
        <dbReference type="ARBA" id="ARBA00022448"/>
    </source>
</evidence>
<comment type="subcellular location">
    <subcellularLocation>
        <location evidence="1 12">Endoplasmic reticulum membrane</location>
        <topology evidence="1 12">Multi-pass membrane protein</topology>
    </subcellularLocation>
</comment>
<feature type="transmembrane region" description="Helical" evidence="12">
    <location>
        <begin position="72"/>
        <end position="92"/>
    </location>
</feature>